<evidence type="ECO:0000313" key="2">
    <source>
        <dbReference type="Proteomes" id="UP001186974"/>
    </source>
</evidence>
<keyword evidence="2" id="KW-1185">Reference proteome</keyword>
<dbReference type="EMBL" id="JAWDJW010009958">
    <property type="protein sequence ID" value="KAK3052828.1"/>
    <property type="molecule type" value="Genomic_DNA"/>
</dbReference>
<protein>
    <submittedName>
        <fullName evidence="1">Uncharacterized protein</fullName>
    </submittedName>
</protein>
<comment type="caution">
    <text evidence="1">The sequence shown here is derived from an EMBL/GenBank/DDBJ whole genome shotgun (WGS) entry which is preliminary data.</text>
</comment>
<reference evidence="1" key="1">
    <citation type="submission" date="2024-09" db="EMBL/GenBank/DDBJ databases">
        <title>Black Yeasts Isolated from many extreme environments.</title>
        <authorList>
            <person name="Coleine C."/>
            <person name="Stajich J.E."/>
            <person name="Selbmann L."/>
        </authorList>
    </citation>
    <scope>NUCLEOTIDE SEQUENCE</scope>
    <source>
        <strain evidence="1">CCFEE 5737</strain>
    </source>
</reference>
<gene>
    <name evidence="1" type="ORF">LTS18_012222</name>
</gene>
<organism evidence="1 2">
    <name type="scientific">Coniosporium uncinatum</name>
    <dbReference type="NCBI Taxonomy" id="93489"/>
    <lineage>
        <taxon>Eukaryota</taxon>
        <taxon>Fungi</taxon>
        <taxon>Dikarya</taxon>
        <taxon>Ascomycota</taxon>
        <taxon>Pezizomycotina</taxon>
        <taxon>Dothideomycetes</taxon>
        <taxon>Dothideomycetes incertae sedis</taxon>
        <taxon>Coniosporium</taxon>
    </lineage>
</organism>
<evidence type="ECO:0000313" key="1">
    <source>
        <dbReference type="EMBL" id="KAK3052828.1"/>
    </source>
</evidence>
<dbReference type="Proteomes" id="UP001186974">
    <property type="component" value="Unassembled WGS sequence"/>
</dbReference>
<proteinExistence type="predicted"/>
<sequence>MEWGFADSSVRFYSTDSRKLLGLFEHMHNGQVSAAAFVDSKTLVTAGTDCVVIVWTVALSAKAVELPGNVCLFGHKWPVVTVAASKAFSTLVSADTEGRVLMWDLNRREFVREIEHADKRGRKRRGVRVQCARISGVTGHLALARGRMLALYTVNGSLLLERDVCGGEEEEEDEDEIASLAFYEGVGNEWVERELVFTGHRRGVVNCWNLTTDRAGAWTLELVKRLNHVDLRREGANYAAAVSCILPMAQVVYTGDEEGRVVSILFGSVRSLADIE</sequence>
<name>A0ACC3CXM3_9PEZI</name>
<accession>A0ACC3CXM3</accession>